<dbReference type="EMBL" id="JAWDGP010006680">
    <property type="protein sequence ID" value="KAK3736953.1"/>
    <property type="molecule type" value="Genomic_DNA"/>
</dbReference>
<accession>A0AAE0Y9L3</accession>
<sequence>MLCLYKTRSVLTSDKGKHIYRQNFKAEIDRRVHISYETLFVLVVLTSPLSLCLSLTLDALDPPPTPLFSQLFATKGHFIWALISSQVEFHTNMKTLPFVKYESLSWVRLTALCGGRKRWLSPVLVPKFFNASTINVETEPAGTKARRSIKHLLK</sequence>
<keyword evidence="2" id="KW-1185">Reference proteome</keyword>
<comment type="caution">
    <text evidence="1">The sequence shown here is derived from an EMBL/GenBank/DDBJ whole genome shotgun (WGS) entry which is preliminary data.</text>
</comment>
<proteinExistence type="predicted"/>
<organism evidence="1 2">
    <name type="scientific">Elysia crispata</name>
    <name type="common">lettuce slug</name>
    <dbReference type="NCBI Taxonomy" id="231223"/>
    <lineage>
        <taxon>Eukaryota</taxon>
        <taxon>Metazoa</taxon>
        <taxon>Spiralia</taxon>
        <taxon>Lophotrochozoa</taxon>
        <taxon>Mollusca</taxon>
        <taxon>Gastropoda</taxon>
        <taxon>Heterobranchia</taxon>
        <taxon>Euthyneura</taxon>
        <taxon>Panpulmonata</taxon>
        <taxon>Sacoglossa</taxon>
        <taxon>Placobranchoidea</taxon>
        <taxon>Plakobranchidae</taxon>
        <taxon>Elysia</taxon>
    </lineage>
</organism>
<name>A0AAE0Y9L3_9GAST</name>
<evidence type="ECO:0000313" key="2">
    <source>
        <dbReference type="Proteomes" id="UP001283361"/>
    </source>
</evidence>
<dbReference type="Proteomes" id="UP001283361">
    <property type="component" value="Unassembled WGS sequence"/>
</dbReference>
<reference evidence="1" key="1">
    <citation type="journal article" date="2023" name="G3 (Bethesda)">
        <title>A reference genome for the long-term kleptoplast-retaining sea slug Elysia crispata morphotype clarki.</title>
        <authorList>
            <person name="Eastman K.E."/>
            <person name="Pendleton A.L."/>
            <person name="Shaikh M.A."/>
            <person name="Suttiyut T."/>
            <person name="Ogas R."/>
            <person name="Tomko P."/>
            <person name="Gavelis G."/>
            <person name="Widhalm J.R."/>
            <person name="Wisecaver J.H."/>
        </authorList>
    </citation>
    <scope>NUCLEOTIDE SEQUENCE</scope>
    <source>
        <strain evidence="1">ECLA1</strain>
    </source>
</reference>
<gene>
    <name evidence="1" type="ORF">RRG08_009432</name>
</gene>
<evidence type="ECO:0000313" key="1">
    <source>
        <dbReference type="EMBL" id="KAK3736953.1"/>
    </source>
</evidence>
<protein>
    <submittedName>
        <fullName evidence="1">Uncharacterized protein</fullName>
    </submittedName>
</protein>
<dbReference type="AlphaFoldDB" id="A0AAE0Y9L3"/>